<comment type="subcellular location">
    <subcellularLocation>
        <location evidence="1">Mitochondrion membrane</location>
        <topology evidence="1">Multi-pass membrane protein</topology>
    </subcellularLocation>
</comment>
<feature type="transmembrane region" description="Helical" evidence="6">
    <location>
        <begin position="76"/>
        <end position="96"/>
    </location>
</feature>
<protein>
    <submittedName>
        <fullName evidence="7">Transmembrane protein 126A</fullName>
    </submittedName>
</protein>
<keyword evidence="5 6" id="KW-0472">Membrane</keyword>
<evidence type="ECO:0000313" key="8">
    <source>
        <dbReference type="Proteomes" id="UP000694393"/>
    </source>
</evidence>
<reference evidence="7" key="2">
    <citation type="submission" date="2025-09" db="UniProtKB">
        <authorList>
            <consortium name="Ensembl"/>
        </authorList>
    </citation>
    <scope>IDENTIFICATION</scope>
</reference>
<sequence>MAGEEFLELEAPQESARLRNINQMKYLLKKFEQLPESDKKLFAHGPYIIAVNGGICGLIANSFFRRILNITEARITSSLPMAFLPFLTTAAVYHAAVTDPILSGHLTCATCATVRGALTGAVLGGLYPIIMAIAVNGGLATRYNSAPLPGKENLLRFWIKVSQPVFRKMMFPILLQAATATYLSAKQHAIFMKMLRLPETSRDPTELGD</sequence>
<evidence type="ECO:0000256" key="1">
    <source>
        <dbReference type="ARBA" id="ARBA00004225"/>
    </source>
</evidence>
<keyword evidence="2 6" id="KW-0812">Transmembrane</keyword>
<dbReference type="Proteomes" id="UP000694393">
    <property type="component" value="Unplaced"/>
</dbReference>
<dbReference type="AlphaFoldDB" id="A0A8C8VKH7"/>
<dbReference type="Pfam" id="PF07114">
    <property type="entry name" value="TMEM126"/>
    <property type="match status" value="1"/>
</dbReference>
<dbReference type="PANTHER" id="PTHR16296:SF2">
    <property type="entry name" value="TRANSMEMBRANE PROTEIN 126A"/>
    <property type="match status" value="1"/>
</dbReference>
<evidence type="ECO:0000313" key="7">
    <source>
        <dbReference type="Ensembl" id="ENSPCEP00000014743.1"/>
    </source>
</evidence>
<evidence type="ECO:0000256" key="2">
    <source>
        <dbReference type="ARBA" id="ARBA00022692"/>
    </source>
</evidence>
<keyword evidence="8" id="KW-1185">Reference proteome</keyword>
<dbReference type="GO" id="GO:0031966">
    <property type="term" value="C:mitochondrial membrane"/>
    <property type="evidence" value="ECO:0007669"/>
    <property type="project" value="UniProtKB-SubCell"/>
</dbReference>
<feature type="transmembrane region" description="Helical" evidence="6">
    <location>
        <begin position="44"/>
        <end position="64"/>
    </location>
</feature>
<evidence type="ECO:0000256" key="6">
    <source>
        <dbReference type="SAM" id="Phobius"/>
    </source>
</evidence>
<accession>A0A8C8VKH7</accession>
<dbReference type="Ensembl" id="ENSPCET00000015272.1">
    <property type="protein sequence ID" value="ENSPCEP00000014743.1"/>
    <property type="gene ID" value="ENSPCEG00000011683.1"/>
</dbReference>
<evidence type="ECO:0000256" key="5">
    <source>
        <dbReference type="ARBA" id="ARBA00023136"/>
    </source>
</evidence>
<evidence type="ECO:0000256" key="4">
    <source>
        <dbReference type="ARBA" id="ARBA00023128"/>
    </source>
</evidence>
<reference evidence="7" key="1">
    <citation type="submission" date="2025-08" db="UniProtKB">
        <authorList>
            <consortium name="Ensembl"/>
        </authorList>
    </citation>
    <scope>IDENTIFICATION</scope>
</reference>
<keyword evidence="3 6" id="KW-1133">Transmembrane helix</keyword>
<keyword evidence="4" id="KW-0496">Mitochondrion</keyword>
<name>A0A8C8VKH7_9SAUR</name>
<evidence type="ECO:0000256" key="3">
    <source>
        <dbReference type="ARBA" id="ARBA00022989"/>
    </source>
</evidence>
<organism evidence="7 8">
    <name type="scientific">Pelusios castaneus</name>
    <name type="common">West African mud turtle</name>
    <dbReference type="NCBI Taxonomy" id="367368"/>
    <lineage>
        <taxon>Eukaryota</taxon>
        <taxon>Metazoa</taxon>
        <taxon>Chordata</taxon>
        <taxon>Craniata</taxon>
        <taxon>Vertebrata</taxon>
        <taxon>Euteleostomi</taxon>
        <taxon>Archelosauria</taxon>
        <taxon>Testudinata</taxon>
        <taxon>Testudines</taxon>
        <taxon>Pleurodira</taxon>
        <taxon>Pelomedusidae</taxon>
        <taxon>Pelusios</taxon>
    </lineage>
</organism>
<dbReference type="GO" id="GO:0032981">
    <property type="term" value="P:mitochondrial respiratory chain complex I assembly"/>
    <property type="evidence" value="ECO:0007669"/>
    <property type="project" value="TreeGrafter"/>
</dbReference>
<feature type="transmembrane region" description="Helical" evidence="6">
    <location>
        <begin position="116"/>
        <end position="135"/>
    </location>
</feature>
<proteinExistence type="predicted"/>
<dbReference type="InterPro" id="IPR009801">
    <property type="entry name" value="TMEM126"/>
</dbReference>
<dbReference type="PANTHER" id="PTHR16296">
    <property type="entry name" value="UNCHARACTERIZED HYPOTHALAMUS PROTEIN HT007"/>
    <property type="match status" value="1"/>
</dbReference>